<dbReference type="AlphaFoldDB" id="A0A158DE83"/>
<name>A0A158DE83_9BURK</name>
<keyword evidence="5 11" id="KW-0808">Transferase</keyword>
<comment type="similarity">
    <text evidence="3">Belongs to the bacterial sugar transferase family.</text>
</comment>
<sequence length="453" mass="50263">MSCKLSLAAIDAVSLILASHLCGLFVWPGTDALRSDFPPVIAVVCALLFCAGWGHYTRRKPLLRELRETLAVVAMACALHIALLLVITGDTHGIRAGMLLWLYAALIVPLGRVTMKLVLLRLRCWQQDVVVIGSGRLAFDAATAISSEPLMGMRVRFFIGVGDAITPPGATRLQLTSDDASALADANVMVALESHYQLERAAWLRALSLHGTANVLLVKDMTGIPLHGTSATYINSHDLMMLSVRDNLSRWHIRVAKRCLDLGGALAIAIVLSPVLAFIAWQVRKDGGTAIYGHPRVGRNGKSFRCWKFRSMVVDANAVLAQILERDPEAREQWARDFKLKDDPRITRIGGFLRRTSLDELPQLWNVIRGEMSLVGPRPIVNAELVRYGDDASYYLMARPGMTGLWQVSGRNDADYPTRVRLDAWYVRNWSLWYDLAILVRTALIVLKRDGAY</sequence>
<dbReference type="InterPro" id="IPR017475">
    <property type="entry name" value="EPS_sugar_tfrase"/>
</dbReference>
<feature type="domain" description="Bacterial sugar transferase" evidence="10">
    <location>
        <begin position="257"/>
        <end position="448"/>
    </location>
</feature>
<evidence type="ECO:0000256" key="5">
    <source>
        <dbReference type="ARBA" id="ARBA00022679"/>
    </source>
</evidence>
<dbReference type="NCBIfam" id="TIGR03025">
    <property type="entry name" value="EPS_sugtrans"/>
    <property type="match status" value="1"/>
</dbReference>
<dbReference type="STRING" id="1777140.AWB79_06880"/>
<dbReference type="EMBL" id="FCOA02000041">
    <property type="protein sequence ID" value="SAK92914.1"/>
    <property type="molecule type" value="Genomic_DNA"/>
</dbReference>
<evidence type="ECO:0000256" key="4">
    <source>
        <dbReference type="ARBA" id="ARBA00022475"/>
    </source>
</evidence>
<gene>
    <name evidence="11" type="ORF">AWB79_06880</name>
</gene>
<feature type="transmembrane region" description="Helical" evidence="9">
    <location>
        <begin position="39"/>
        <end position="57"/>
    </location>
</feature>
<protein>
    <submittedName>
        <fullName evidence="11">Transmembrane sugar transferase</fullName>
    </submittedName>
</protein>
<keyword evidence="12" id="KW-1185">Reference proteome</keyword>
<dbReference type="Pfam" id="PF02397">
    <property type="entry name" value="Bac_transf"/>
    <property type="match status" value="1"/>
</dbReference>
<evidence type="ECO:0000313" key="11">
    <source>
        <dbReference type="EMBL" id="SAK92914.1"/>
    </source>
</evidence>
<dbReference type="OrthoDB" id="9808602at2"/>
<proteinExistence type="inferred from homology"/>
<feature type="transmembrane region" description="Helical" evidence="9">
    <location>
        <begin position="93"/>
        <end position="113"/>
    </location>
</feature>
<feature type="transmembrane region" description="Helical" evidence="9">
    <location>
        <begin position="259"/>
        <end position="281"/>
    </location>
</feature>
<keyword evidence="6 9" id="KW-0812">Transmembrane</keyword>
<organism evidence="11 12">
    <name type="scientific">Caballeronia hypogeia</name>
    <dbReference type="NCBI Taxonomy" id="1777140"/>
    <lineage>
        <taxon>Bacteria</taxon>
        <taxon>Pseudomonadati</taxon>
        <taxon>Pseudomonadota</taxon>
        <taxon>Betaproteobacteria</taxon>
        <taxon>Burkholderiales</taxon>
        <taxon>Burkholderiaceae</taxon>
        <taxon>Caballeronia</taxon>
    </lineage>
</organism>
<dbReference type="NCBIfam" id="TIGR03022">
    <property type="entry name" value="WbaP_sugtrans"/>
    <property type="match status" value="1"/>
</dbReference>
<evidence type="ECO:0000256" key="6">
    <source>
        <dbReference type="ARBA" id="ARBA00022692"/>
    </source>
</evidence>
<accession>A0A158DE83</accession>
<comment type="caution">
    <text evidence="11">The sequence shown here is derived from an EMBL/GenBank/DDBJ whole genome shotgun (WGS) entry which is preliminary data.</text>
</comment>
<evidence type="ECO:0000256" key="1">
    <source>
        <dbReference type="ARBA" id="ARBA00004141"/>
    </source>
</evidence>
<dbReference type="PANTHER" id="PTHR30576:SF4">
    <property type="entry name" value="UNDECAPRENYL-PHOSPHATE GALACTOSE PHOSPHOTRANSFERASE"/>
    <property type="match status" value="1"/>
</dbReference>
<evidence type="ECO:0000256" key="2">
    <source>
        <dbReference type="ARBA" id="ARBA00004236"/>
    </source>
</evidence>
<evidence type="ECO:0000259" key="10">
    <source>
        <dbReference type="Pfam" id="PF02397"/>
    </source>
</evidence>
<keyword evidence="8 9" id="KW-0472">Membrane</keyword>
<dbReference type="InterPro" id="IPR003362">
    <property type="entry name" value="Bact_transf"/>
</dbReference>
<keyword evidence="7 9" id="KW-1133">Transmembrane helix</keyword>
<dbReference type="GO" id="GO:0005886">
    <property type="term" value="C:plasma membrane"/>
    <property type="evidence" value="ECO:0007669"/>
    <property type="project" value="UniProtKB-SubCell"/>
</dbReference>
<comment type="subcellular location">
    <subcellularLocation>
        <location evidence="2">Cell membrane</location>
    </subcellularLocation>
    <subcellularLocation>
        <location evidence="1">Membrane</location>
        <topology evidence="1">Multi-pass membrane protein</topology>
    </subcellularLocation>
</comment>
<dbReference type="GO" id="GO:0016780">
    <property type="term" value="F:phosphotransferase activity, for other substituted phosphate groups"/>
    <property type="evidence" value="ECO:0007669"/>
    <property type="project" value="TreeGrafter"/>
</dbReference>
<dbReference type="RefSeq" id="WP_061171887.1">
    <property type="nucleotide sequence ID" value="NZ_FCOA02000041.1"/>
</dbReference>
<dbReference type="GO" id="GO:0000271">
    <property type="term" value="P:polysaccharide biosynthetic process"/>
    <property type="evidence" value="ECO:0007669"/>
    <property type="project" value="InterPro"/>
</dbReference>
<evidence type="ECO:0000256" key="3">
    <source>
        <dbReference type="ARBA" id="ARBA00006464"/>
    </source>
</evidence>
<dbReference type="InterPro" id="IPR017472">
    <property type="entry name" value="Undecaprenyl-P_galact_Ptfrase"/>
</dbReference>
<evidence type="ECO:0000313" key="12">
    <source>
        <dbReference type="Proteomes" id="UP000054851"/>
    </source>
</evidence>
<feature type="transmembrane region" description="Helical" evidence="9">
    <location>
        <begin position="69"/>
        <end position="87"/>
    </location>
</feature>
<dbReference type="PANTHER" id="PTHR30576">
    <property type="entry name" value="COLANIC BIOSYNTHESIS UDP-GLUCOSE LIPID CARRIER TRANSFERASE"/>
    <property type="match status" value="1"/>
</dbReference>
<evidence type="ECO:0000256" key="7">
    <source>
        <dbReference type="ARBA" id="ARBA00022989"/>
    </source>
</evidence>
<feature type="transmembrane region" description="Helical" evidence="9">
    <location>
        <begin position="7"/>
        <end position="27"/>
    </location>
</feature>
<evidence type="ECO:0000256" key="8">
    <source>
        <dbReference type="ARBA" id="ARBA00023136"/>
    </source>
</evidence>
<evidence type="ECO:0000256" key="9">
    <source>
        <dbReference type="SAM" id="Phobius"/>
    </source>
</evidence>
<dbReference type="Proteomes" id="UP000054851">
    <property type="component" value="Unassembled WGS sequence"/>
</dbReference>
<keyword evidence="4" id="KW-1003">Cell membrane</keyword>
<reference evidence="11" key="1">
    <citation type="submission" date="2016-01" db="EMBL/GenBank/DDBJ databases">
        <authorList>
            <person name="Peeters C."/>
        </authorList>
    </citation>
    <scope>NUCLEOTIDE SEQUENCE</scope>
    <source>
        <strain evidence="11">LMG 29322</strain>
    </source>
</reference>